<evidence type="ECO:0000256" key="1">
    <source>
        <dbReference type="ARBA" id="ARBA00004613"/>
    </source>
</evidence>
<reference evidence="7 8" key="1">
    <citation type="submission" date="2017-09" db="EMBL/GenBank/DDBJ databases">
        <title>Depth-based differentiation of microbial function through sediment-hosted aquifers and enrichment of novel symbionts in the deep terrestrial subsurface.</title>
        <authorList>
            <person name="Probst A.J."/>
            <person name="Ladd B."/>
            <person name="Jarett J.K."/>
            <person name="Geller-Mcgrath D.E."/>
            <person name="Sieber C.M."/>
            <person name="Emerson J.B."/>
            <person name="Anantharaman K."/>
            <person name="Thomas B.C."/>
            <person name="Malmstrom R."/>
            <person name="Stieglmeier M."/>
            <person name="Klingl A."/>
            <person name="Woyke T."/>
            <person name="Ryan C.M."/>
            <person name="Banfield J.F."/>
        </authorList>
    </citation>
    <scope>NUCLEOTIDE SEQUENCE [LARGE SCALE GENOMIC DNA]</scope>
    <source>
        <strain evidence="7">CG17_big_fil_post_rev_8_21_14_2_50_48_46</strain>
    </source>
</reference>
<evidence type="ECO:0000256" key="3">
    <source>
        <dbReference type="ARBA" id="ARBA00022729"/>
    </source>
</evidence>
<dbReference type="PANTHER" id="PTHR47763">
    <property type="entry name" value="ALPHA-PROTEIN KINASE VWKA"/>
    <property type="match status" value="1"/>
</dbReference>
<dbReference type="EMBL" id="PFFQ01000012">
    <property type="protein sequence ID" value="PIW18680.1"/>
    <property type="molecule type" value="Genomic_DNA"/>
</dbReference>
<proteinExistence type="predicted"/>
<comment type="subcellular location">
    <subcellularLocation>
        <location evidence="1">Secreted</location>
    </subcellularLocation>
</comment>
<organism evidence="7 8">
    <name type="scientific">bacterium (Candidatus Blackallbacteria) CG17_big_fil_post_rev_8_21_14_2_50_48_46</name>
    <dbReference type="NCBI Taxonomy" id="2014261"/>
    <lineage>
        <taxon>Bacteria</taxon>
        <taxon>Candidatus Blackallbacteria</taxon>
    </lineage>
</organism>
<dbReference type="SUPFAM" id="SSF53300">
    <property type="entry name" value="vWA-like"/>
    <property type="match status" value="1"/>
</dbReference>
<gene>
    <name evidence="7" type="ORF">COW36_05130</name>
</gene>
<dbReference type="InterPro" id="IPR056861">
    <property type="entry name" value="HMCN1-like_VWA"/>
</dbReference>
<sequence length="508" mass="57026">MKTPLKQKLNLAVGLLILCACTPLNTPGEITPSSETIALFNSSESDFNKAQATAAPTSPPSAEPTAVPEPLSPVSASPSPWTEPSPQPQIISTPTPQYLSAEEPLKGSRLTAGAWNDLENWDFWLHLMNTTDWKRMMPYWGLYPLQRVNIKIEENFSGFGRFPIMDQAVRLRNLKGEILAEGRTDQQGKISLFTHSEQRPSNPLNDTPENMFQIEIPGRSIQSIHDPLEKNIEFDLWFPVRRSDYPTGLDERKALSNQFSSWGNKEKIVLLKTPENINVADSTSRTESLRYAESISQNLDLMFMVDTTDSMRDELEYLKDEFQDLLHLVQKRNTDLQLRVSANFYRDFNNEYLVRSFPFSSDIATVSHQLSLQQAAGGGDKAEAFNQALENAIEQHAWSEKARARLLFLVLDAPPHRSTANLKHLHKLLSIAIKKGIRIIPIAGSGADEETEFLMRMLALLSNGEYLFLTSESGIGNLQGHLAPTTGAYTVEKLNALLLKIVEKYTQI</sequence>
<dbReference type="PROSITE" id="PS51257">
    <property type="entry name" value="PROKAR_LIPOPROTEIN"/>
    <property type="match status" value="1"/>
</dbReference>
<dbReference type="InterPro" id="IPR052969">
    <property type="entry name" value="Thr-specific_kinase-like"/>
</dbReference>
<evidence type="ECO:0000259" key="6">
    <source>
        <dbReference type="PROSITE" id="PS50234"/>
    </source>
</evidence>
<feature type="domain" description="VWFA" evidence="6">
    <location>
        <begin position="300"/>
        <end position="494"/>
    </location>
</feature>
<evidence type="ECO:0000256" key="4">
    <source>
        <dbReference type="SAM" id="MobiDB-lite"/>
    </source>
</evidence>
<dbReference type="InterPro" id="IPR002035">
    <property type="entry name" value="VWF_A"/>
</dbReference>
<dbReference type="InterPro" id="IPR036465">
    <property type="entry name" value="vWFA_dom_sf"/>
</dbReference>
<dbReference type="Proteomes" id="UP000231019">
    <property type="component" value="Unassembled WGS sequence"/>
</dbReference>
<accession>A0A2M7G995</accession>
<keyword evidence="2" id="KW-0964">Secreted</keyword>
<feature type="chain" id="PRO_5014597989" description="VWFA domain-containing protein" evidence="5">
    <location>
        <begin position="27"/>
        <end position="508"/>
    </location>
</feature>
<dbReference type="Pfam" id="PF25106">
    <property type="entry name" value="VWA_4"/>
    <property type="match status" value="1"/>
</dbReference>
<evidence type="ECO:0000313" key="8">
    <source>
        <dbReference type="Proteomes" id="UP000231019"/>
    </source>
</evidence>
<dbReference type="CDD" id="cd00198">
    <property type="entry name" value="vWFA"/>
    <property type="match status" value="1"/>
</dbReference>
<evidence type="ECO:0000256" key="2">
    <source>
        <dbReference type="ARBA" id="ARBA00022525"/>
    </source>
</evidence>
<name>A0A2M7G995_9BACT</name>
<feature type="signal peptide" evidence="5">
    <location>
        <begin position="1"/>
        <end position="26"/>
    </location>
</feature>
<protein>
    <recommendedName>
        <fullName evidence="6">VWFA domain-containing protein</fullName>
    </recommendedName>
</protein>
<dbReference type="AlphaFoldDB" id="A0A2M7G995"/>
<dbReference type="Gene3D" id="3.40.50.410">
    <property type="entry name" value="von Willebrand factor, type A domain"/>
    <property type="match status" value="1"/>
</dbReference>
<evidence type="ECO:0000256" key="5">
    <source>
        <dbReference type="SAM" id="SignalP"/>
    </source>
</evidence>
<dbReference type="PROSITE" id="PS50234">
    <property type="entry name" value="VWFA"/>
    <property type="match status" value="1"/>
</dbReference>
<feature type="region of interest" description="Disordered" evidence="4">
    <location>
        <begin position="48"/>
        <end position="94"/>
    </location>
</feature>
<comment type="caution">
    <text evidence="7">The sequence shown here is derived from an EMBL/GenBank/DDBJ whole genome shotgun (WGS) entry which is preliminary data.</text>
</comment>
<evidence type="ECO:0000313" key="7">
    <source>
        <dbReference type="EMBL" id="PIW18680.1"/>
    </source>
</evidence>
<keyword evidence="3 5" id="KW-0732">Signal</keyword>